<name>A0A1M7NLC7_9FIRM</name>
<keyword evidence="3" id="KW-1185">Reference proteome</keyword>
<accession>A0A1M7NLC7</accession>
<keyword evidence="1" id="KW-0812">Transmembrane</keyword>
<sequence length="65" mass="7402">MIEIKLLNKIKVEVKKKLADKLVKADILTIASFLIIFGTTFSLNKYVAMYILSAFLLITSYFVSK</sequence>
<protein>
    <submittedName>
        <fullName evidence="2">Uncharacterized protein</fullName>
    </submittedName>
</protein>
<organism evidence="2 3">
    <name type="scientific">Anaerosporobacter mobilis DSM 15930</name>
    <dbReference type="NCBI Taxonomy" id="1120996"/>
    <lineage>
        <taxon>Bacteria</taxon>
        <taxon>Bacillati</taxon>
        <taxon>Bacillota</taxon>
        <taxon>Clostridia</taxon>
        <taxon>Lachnospirales</taxon>
        <taxon>Lachnospiraceae</taxon>
        <taxon>Anaerosporobacter</taxon>
    </lineage>
</organism>
<feature type="transmembrane region" description="Helical" evidence="1">
    <location>
        <begin position="47"/>
        <end position="64"/>
    </location>
</feature>
<evidence type="ECO:0000256" key="1">
    <source>
        <dbReference type="SAM" id="Phobius"/>
    </source>
</evidence>
<gene>
    <name evidence="2" type="ORF">SAMN02746066_04572</name>
</gene>
<proteinExistence type="predicted"/>
<keyword evidence="1" id="KW-1133">Transmembrane helix</keyword>
<dbReference type="AlphaFoldDB" id="A0A1M7NLC7"/>
<feature type="transmembrane region" description="Helical" evidence="1">
    <location>
        <begin position="21"/>
        <end position="41"/>
    </location>
</feature>
<keyword evidence="1" id="KW-0472">Membrane</keyword>
<dbReference type="STRING" id="1120996.SAMN02746066_04572"/>
<dbReference type="EMBL" id="FRCP01000031">
    <property type="protein sequence ID" value="SHN04273.1"/>
    <property type="molecule type" value="Genomic_DNA"/>
</dbReference>
<dbReference type="Proteomes" id="UP000184038">
    <property type="component" value="Unassembled WGS sequence"/>
</dbReference>
<reference evidence="2 3" key="1">
    <citation type="submission" date="2016-11" db="EMBL/GenBank/DDBJ databases">
        <authorList>
            <person name="Jaros S."/>
            <person name="Januszkiewicz K."/>
            <person name="Wedrychowicz H."/>
        </authorList>
    </citation>
    <scope>NUCLEOTIDE SEQUENCE [LARGE SCALE GENOMIC DNA]</scope>
    <source>
        <strain evidence="2 3">DSM 15930</strain>
    </source>
</reference>
<evidence type="ECO:0000313" key="2">
    <source>
        <dbReference type="EMBL" id="SHN04273.1"/>
    </source>
</evidence>
<evidence type="ECO:0000313" key="3">
    <source>
        <dbReference type="Proteomes" id="UP000184038"/>
    </source>
</evidence>